<dbReference type="Gramene" id="OPUNC07G25280.1">
    <property type="protein sequence ID" value="OPUNC07G25280.1"/>
    <property type="gene ID" value="OPUNC07G25280"/>
</dbReference>
<organism evidence="2">
    <name type="scientific">Oryza punctata</name>
    <name type="common">Red rice</name>
    <dbReference type="NCBI Taxonomy" id="4537"/>
    <lineage>
        <taxon>Eukaryota</taxon>
        <taxon>Viridiplantae</taxon>
        <taxon>Streptophyta</taxon>
        <taxon>Embryophyta</taxon>
        <taxon>Tracheophyta</taxon>
        <taxon>Spermatophyta</taxon>
        <taxon>Magnoliopsida</taxon>
        <taxon>Liliopsida</taxon>
        <taxon>Poales</taxon>
        <taxon>Poaceae</taxon>
        <taxon>BOP clade</taxon>
        <taxon>Oryzoideae</taxon>
        <taxon>Oryzeae</taxon>
        <taxon>Oryzinae</taxon>
        <taxon>Oryza</taxon>
    </lineage>
</organism>
<dbReference type="Proteomes" id="UP000026962">
    <property type="component" value="Chromosome 7"/>
</dbReference>
<feature type="region of interest" description="Disordered" evidence="1">
    <location>
        <begin position="1"/>
        <end position="28"/>
    </location>
</feature>
<evidence type="ECO:0000256" key="1">
    <source>
        <dbReference type="SAM" id="MobiDB-lite"/>
    </source>
</evidence>
<reference evidence="2" key="1">
    <citation type="submission" date="2015-04" db="UniProtKB">
        <authorList>
            <consortium name="EnsemblPlants"/>
        </authorList>
    </citation>
    <scope>IDENTIFICATION</scope>
</reference>
<sequence>MDERRRRRKGEMGGGETSVASRPENFNIPYPKVVDSWALFFLFPSSAQLPSSPLPSPPSPE</sequence>
<evidence type="ECO:0000313" key="3">
    <source>
        <dbReference type="Proteomes" id="UP000026962"/>
    </source>
</evidence>
<proteinExistence type="predicted"/>
<accession>A0A0E0LPZ5</accession>
<keyword evidence="3" id="KW-1185">Reference proteome</keyword>
<reference evidence="2" key="2">
    <citation type="submission" date="2018-05" db="EMBL/GenBank/DDBJ databases">
        <title>OpunRS2 (Oryza punctata Reference Sequence Version 2).</title>
        <authorList>
            <person name="Zhang J."/>
            <person name="Kudrna D."/>
            <person name="Lee S."/>
            <person name="Talag J."/>
            <person name="Welchert J."/>
            <person name="Wing R.A."/>
        </authorList>
    </citation>
    <scope>NUCLEOTIDE SEQUENCE [LARGE SCALE GENOMIC DNA]</scope>
</reference>
<protein>
    <submittedName>
        <fullName evidence="2">Uncharacterized protein</fullName>
    </submittedName>
</protein>
<name>A0A0E0LPZ5_ORYPU</name>
<dbReference type="EnsemblPlants" id="OPUNC07G25280.1">
    <property type="protein sequence ID" value="OPUNC07G25280.1"/>
    <property type="gene ID" value="OPUNC07G25280"/>
</dbReference>
<dbReference type="AlphaFoldDB" id="A0A0E0LPZ5"/>
<dbReference type="HOGENOM" id="CLU_2926720_0_0_1"/>
<evidence type="ECO:0000313" key="2">
    <source>
        <dbReference type="EnsemblPlants" id="OPUNC07G25280.1"/>
    </source>
</evidence>